<feature type="compositionally biased region" description="Polar residues" evidence="6">
    <location>
        <begin position="7"/>
        <end position="30"/>
    </location>
</feature>
<feature type="compositionally biased region" description="Polar residues" evidence="6">
    <location>
        <begin position="1110"/>
        <end position="1135"/>
    </location>
</feature>
<keyword evidence="2" id="KW-0227">DNA damage</keyword>
<sequence>MTDRIQPDNSPINQNKQKEPSQISENSSYNKDIHEAPTQEVGCSENKDKEKPSSQSSSPTQMLNTQDLIQAINVTINSADSNTQELTTQEKQDLIDRIDKKNEDINKAEVVDIEKCSSLETLSLKKNTILTPFQKKNVIHNSQTPSTSKVFPNSEYDESFLNESKTSGKGVIEETIIENPNSNDSIDFLEMQNTQDGMLSKPIQNDIDDIETIGFRKKPVKQLSTQESVTSVDDTEQIGFRKKPIRQLLSQDSDTDIESQQIGVKKRPAKPLAEDSDSDTDIEDNVQNSKPDEPPKISNSDSETDCEEEILQKLNVNTVTKDDTCDNAGNKNEMNDSDCIPATQDAFAEALGYEPARSQFTNQSSEESFKLGLTELMDYSETVTENNNGNDRIEDMPKIDENLNKKDAVDETDGDKMNLMPTQKIGENSSSSKKFTFKKKSCILDESLTTILNNTTNKGVKGNVDKAGDAENTDVDDVFLQPTQKIVTGTSEQPEDDIFLQPTQKVDYDDTSQRTDDDVFLQPGKPIKKRAIKNNTELEKIDEDSDDIFLQPTQKLMLEEPVVVAGNNLKKGSKKTNTQDDDVYMMATQLIQEDVDQKTKDIPMTQEDLYNQATQKVYATSQEPDTVIQNQDVYDLETQKIDEVSIVQVDKIPNEVNTDSNLPDTQLEMPFSSQTTHFKIAEDSNRPGNPILRELDHLSNQDEEAGSSNKDNLTKTCLFKEPLTITDNTKSKADDPETLSQIEAFIKKPLPPAATRRSVRKSNINKKHEAPETLSQIEAFVKKPAVNELSKNEVPPGTLHQIESFINKPLPEKQELIKKNEIEIVSRKLSKRISSNSITVNDDTIIHNLTAIREDEEQGQSSSKLSDDTLNDSERSRELKSDVDQSFALLESKSSKVRRKPKNDPDLNEIKVVITSHRRSMGVAENLTRNIATPISKKSNKTNISSDSSIEEPVKAPRGRRSRKPSTSNEPEKKVPVRGKKIEETKDSDTGDGNSKASTKPPATRKTRKASVSSEPEHAPRKSRKLSTSNEPENISSKGKKAEEALETITEDAPTKRNAKKQTHSSKDVEDFPKTDRRNIKRQMSDSSESDFVPSGPSTPAKRGRIGTAKVNNVPSTDTSGKSRDSSASSENMTTPRKVKISIKAESLLASVERSKRKQKPKVVFTMLDSPQLESFIKHLGGSIVDTVDSCTVLVTQSIKRSQKLLTAVAQGKPICSPEWIRSSKQHNDFLDPWDYLLVDKAAEKKWDFSLRESLIKAGDNKLLEGYIFQLMVTNALDVLKGAIEASGAKIVTKQPTKSELNSFIIIATADQKSKFQRIKKQHPEVRVIEPEAIFDGVLRQEFRLSRHLIA</sequence>
<feature type="domain" description="BRCT" evidence="7">
    <location>
        <begin position="1172"/>
        <end position="1238"/>
    </location>
</feature>
<feature type="region of interest" description="Disordered" evidence="6">
    <location>
        <begin position="934"/>
        <end position="1137"/>
    </location>
</feature>
<evidence type="ECO:0000313" key="8">
    <source>
        <dbReference type="EMBL" id="CAH1114364.1"/>
    </source>
</evidence>
<evidence type="ECO:0000256" key="1">
    <source>
        <dbReference type="ARBA" id="ARBA00004123"/>
    </source>
</evidence>
<dbReference type="PROSITE" id="PS50172">
    <property type="entry name" value="BRCT"/>
    <property type="match status" value="2"/>
</dbReference>
<feature type="domain" description="BRCT" evidence="7">
    <location>
        <begin position="1259"/>
        <end position="1342"/>
    </location>
</feature>
<dbReference type="CDD" id="cd18432">
    <property type="entry name" value="BRCT_PAXIP1_rpt6_like"/>
    <property type="match status" value="1"/>
</dbReference>
<dbReference type="Pfam" id="PF00533">
    <property type="entry name" value="BRCT"/>
    <property type="match status" value="1"/>
</dbReference>
<evidence type="ECO:0000256" key="4">
    <source>
        <dbReference type="ARBA" id="ARBA00023858"/>
    </source>
</evidence>
<feature type="region of interest" description="Disordered" evidence="6">
    <location>
        <begin position="1"/>
        <end position="66"/>
    </location>
</feature>
<evidence type="ECO:0000259" key="7">
    <source>
        <dbReference type="PROSITE" id="PS50172"/>
    </source>
</evidence>
<dbReference type="Gene3D" id="3.40.50.10190">
    <property type="entry name" value="BRCT domain"/>
    <property type="match status" value="2"/>
</dbReference>
<feature type="compositionally biased region" description="Polar residues" evidence="6">
    <location>
        <begin position="1026"/>
        <end position="1037"/>
    </location>
</feature>
<dbReference type="EMBL" id="OV651820">
    <property type="protein sequence ID" value="CAH1114364.1"/>
    <property type="molecule type" value="Genomic_DNA"/>
</dbReference>
<dbReference type="GO" id="GO:0006974">
    <property type="term" value="P:DNA damage response"/>
    <property type="evidence" value="ECO:0007669"/>
    <property type="project" value="UniProtKB-KW"/>
</dbReference>
<reference evidence="8" key="1">
    <citation type="submission" date="2022-01" db="EMBL/GenBank/DDBJ databases">
        <authorList>
            <person name="King R."/>
        </authorList>
    </citation>
    <scope>NUCLEOTIDE SEQUENCE</scope>
</reference>
<evidence type="ECO:0000313" key="9">
    <source>
        <dbReference type="Proteomes" id="UP001153636"/>
    </source>
</evidence>
<name>A0A9P0GI00_9CUCU</name>
<dbReference type="Pfam" id="PF16589">
    <property type="entry name" value="BRCT_2"/>
    <property type="match status" value="1"/>
</dbReference>
<dbReference type="SUPFAM" id="SSF52113">
    <property type="entry name" value="BRCT domain"/>
    <property type="match status" value="1"/>
</dbReference>
<dbReference type="CDD" id="cd17744">
    <property type="entry name" value="BRCT_MDC1_rpt1"/>
    <property type="match status" value="1"/>
</dbReference>
<feature type="compositionally biased region" description="Acidic residues" evidence="6">
    <location>
        <begin position="274"/>
        <end position="284"/>
    </location>
</feature>
<dbReference type="PANTHER" id="PTHR23196:SF1">
    <property type="entry name" value="PAX-INTERACTING PROTEIN 1"/>
    <property type="match status" value="1"/>
</dbReference>
<dbReference type="OrthoDB" id="342264at2759"/>
<comment type="subcellular location">
    <subcellularLocation>
        <location evidence="1">Nucleus</location>
    </subcellularLocation>
</comment>
<dbReference type="InterPro" id="IPR001357">
    <property type="entry name" value="BRCT_dom"/>
</dbReference>
<feature type="region of interest" description="Disordered" evidence="6">
    <location>
        <begin position="409"/>
        <end position="431"/>
    </location>
</feature>
<feature type="compositionally biased region" description="Basic and acidic residues" evidence="6">
    <location>
        <begin position="1065"/>
        <end position="1078"/>
    </location>
</feature>
<keyword evidence="3" id="KW-0539">Nucleus</keyword>
<evidence type="ECO:0000256" key="6">
    <source>
        <dbReference type="SAM" id="MobiDB-lite"/>
    </source>
</evidence>
<dbReference type="InterPro" id="IPR051579">
    <property type="entry name" value="DDR_Transcriptional_Reg"/>
</dbReference>
<dbReference type="InterPro" id="IPR036420">
    <property type="entry name" value="BRCT_dom_sf"/>
</dbReference>
<dbReference type="SMART" id="SM00292">
    <property type="entry name" value="BRCT"/>
    <property type="match status" value="2"/>
</dbReference>
<evidence type="ECO:0000256" key="5">
    <source>
        <dbReference type="ARBA" id="ARBA00030146"/>
    </source>
</evidence>
<dbReference type="GO" id="GO:0044666">
    <property type="term" value="C:MLL3/4 complex"/>
    <property type="evidence" value="ECO:0007669"/>
    <property type="project" value="TreeGrafter"/>
</dbReference>
<dbReference type="Proteomes" id="UP001153636">
    <property type="component" value="Chromosome 8"/>
</dbReference>
<feature type="compositionally biased region" description="Polar residues" evidence="6">
    <location>
        <begin position="248"/>
        <end position="262"/>
    </location>
</feature>
<proteinExistence type="predicted"/>
<gene>
    <name evidence="8" type="ORF">PSYICH_LOCUS14367</name>
</gene>
<evidence type="ECO:0000256" key="2">
    <source>
        <dbReference type="ARBA" id="ARBA00022763"/>
    </source>
</evidence>
<feature type="region of interest" description="Disordered" evidence="6">
    <location>
        <begin position="750"/>
        <end position="771"/>
    </location>
</feature>
<feature type="compositionally biased region" description="Polar residues" evidence="6">
    <location>
        <begin position="53"/>
        <end position="66"/>
    </location>
</feature>
<feature type="region of interest" description="Disordered" evidence="6">
    <location>
        <begin position="853"/>
        <end position="913"/>
    </location>
</feature>
<dbReference type="PANTHER" id="PTHR23196">
    <property type="entry name" value="PAX TRANSCRIPTION ACTIVATION DOMAIN INTERACTING PROTEIN"/>
    <property type="match status" value="1"/>
</dbReference>
<protein>
    <recommendedName>
        <fullName evidence="4">PAX-interacting protein 1</fullName>
    </recommendedName>
    <alternativeName>
        <fullName evidence="5">PAX transactivation activation domain-interacting protein</fullName>
    </alternativeName>
</protein>
<feature type="region of interest" description="Disordered" evidence="6">
    <location>
        <begin position="243"/>
        <end position="306"/>
    </location>
</feature>
<keyword evidence="9" id="KW-1185">Reference proteome</keyword>
<feature type="compositionally biased region" description="Basic and acidic residues" evidence="6">
    <location>
        <begin position="970"/>
        <end position="989"/>
    </location>
</feature>
<feature type="compositionally biased region" description="Basic and acidic residues" evidence="6">
    <location>
        <begin position="872"/>
        <end position="883"/>
    </location>
</feature>
<evidence type="ECO:0000256" key="3">
    <source>
        <dbReference type="ARBA" id="ARBA00023242"/>
    </source>
</evidence>
<accession>A0A9P0GI00</accession>
<feature type="compositionally biased region" description="Low complexity" evidence="6">
    <location>
        <begin position="935"/>
        <end position="948"/>
    </location>
</feature>
<organism evidence="8 9">
    <name type="scientific">Psylliodes chrysocephalus</name>
    <dbReference type="NCBI Taxonomy" id="3402493"/>
    <lineage>
        <taxon>Eukaryota</taxon>
        <taxon>Metazoa</taxon>
        <taxon>Ecdysozoa</taxon>
        <taxon>Arthropoda</taxon>
        <taxon>Hexapoda</taxon>
        <taxon>Insecta</taxon>
        <taxon>Pterygota</taxon>
        <taxon>Neoptera</taxon>
        <taxon>Endopterygota</taxon>
        <taxon>Coleoptera</taxon>
        <taxon>Polyphaga</taxon>
        <taxon>Cucujiformia</taxon>
        <taxon>Chrysomeloidea</taxon>
        <taxon>Chrysomelidae</taxon>
        <taxon>Galerucinae</taxon>
        <taxon>Alticini</taxon>
        <taxon>Psylliodes</taxon>
    </lineage>
</organism>